<dbReference type="SUPFAM" id="SSF47113">
    <property type="entry name" value="Histone-fold"/>
    <property type="match status" value="1"/>
</dbReference>
<accession>A0A9P1IA42</accession>
<dbReference type="PANTHER" id="PTHR10252">
    <property type="entry name" value="HISTONE-LIKE TRANSCRIPTION FACTOR CCAAT-RELATED"/>
    <property type="match status" value="1"/>
</dbReference>
<reference evidence="5" key="1">
    <citation type="submission" date="2022-11" db="EMBL/GenBank/DDBJ databases">
        <authorList>
            <person name="Kikuchi T."/>
        </authorList>
    </citation>
    <scope>NUCLEOTIDE SEQUENCE</scope>
    <source>
        <strain evidence="5">PS1010</strain>
    </source>
</reference>
<dbReference type="Pfam" id="PF00808">
    <property type="entry name" value="CBFD_NFYB_HMF"/>
    <property type="match status" value="1"/>
</dbReference>
<dbReference type="InterPro" id="IPR050568">
    <property type="entry name" value="Transcr_DNA_Rep_Reg"/>
</dbReference>
<dbReference type="AlphaFoldDB" id="A0A9P1IA42"/>
<dbReference type="PANTHER" id="PTHR10252:SF79">
    <property type="entry name" value="DNA POLYMERASE EPSILON SUBUNIT 4"/>
    <property type="match status" value="1"/>
</dbReference>
<evidence type="ECO:0000313" key="6">
    <source>
        <dbReference type="Proteomes" id="UP001152747"/>
    </source>
</evidence>
<name>A0A9P1IA42_9PELO</name>
<evidence type="ECO:0000259" key="4">
    <source>
        <dbReference type="Pfam" id="PF00808"/>
    </source>
</evidence>
<evidence type="ECO:0000313" key="5">
    <source>
        <dbReference type="EMBL" id="CAI5441305.1"/>
    </source>
</evidence>
<comment type="caution">
    <text evidence="5">The sequence shown here is derived from an EMBL/GenBank/DDBJ whole genome shotgun (WGS) entry which is preliminary data.</text>
</comment>
<dbReference type="GO" id="GO:0008622">
    <property type="term" value="C:epsilon DNA polymerase complex"/>
    <property type="evidence" value="ECO:0007669"/>
    <property type="project" value="TreeGrafter"/>
</dbReference>
<sequence>MALRRKQNKKNEPIIPMTNEEVTKLEEHVNELLHSQLPLGRVKKICRLDPDVEMINSEAIRLMTKAAELFIIELGKASNTNAILEKRKTVQLKDIEKSIQKMWTFAFLEDALDGWPKHEPKKRKAATENNENETSILEETVNEEEEDDNLLEDTLNDNEEEEGEEENGESGNEEEDEEIGETQPMIDKFAEQF</sequence>
<dbReference type="InterPro" id="IPR009072">
    <property type="entry name" value="Histone-fold"/>
</dbReference>
<dbReference type="OrthoDB" id="636685at2759"/>
<dbReference type="Proteomes" id="UP001152747">
    <property type="component" value="Unassembled WGS sequence"/>
</dbReference>
<feature type="domain" description="Transcription factor CBF/NF-Y/archaeal histone" evidence="4">
    <location>
        <begin position="36"/>
        <end position="98"/>
    </location>
</feature>
<evidence type="ECO:0000256" key="3">
    <source>
        <dbReference type="SAM" id="MobiDB-lite"/>
    </source>
</evidence>
<gene>
    <name evidence="5" type="ORF">CAMP_LOCUS3942</name>
</gene>
<organism evidence="5 6">
    <name type="scientific">Caenorhabditis angaria</name>
    <dbReference type="NCBI Taxonomy" id="860376"/>
    <lineage>
        <taxon>Eukaryota</taxon>
        <taxon>Metazoa</taxon>
        <taxon>Ecdysozoa</taxon>
        <taxon>Nematoda</taxon>
        <taxon>Chromadorea</taxon>
        <taxon>Rhabditida</taxon>
        <taxon>Rhabditina</taxon>
        <taxon>Rhabditomorpha</taxon>
        <taxon>Rhabditoidea</taxon>
        <taxon>Rhabditidae</taxon>
        <taxon>Peloderinae</taxon>
        <taxon>Caenorhabditis</taxon>
    </lineage>
</organism>
<protein>
    <recommendedName>
        <fullName evidence="4">Transcription factor CBF/NF-Y/archaeal histone domain-containing protein</fullName>
    </recommendedName>
</protein>
<proteinExistence type="predicted"/>
<evidence type="ECO:0000256" key="1">
    <source>
        <dbReference type="ARBA" id="ARBA00004123"/>
    </source>
</evidence>
<evidence type="ECO:0000256" key="2">
    <source>
        <dbReference type="ARBA" id="ARBA00023242"/>
    </source>
</evidence>
<comment type="subcellular location">
    <subcellularLocation>
        <location evidence="1">Nucleus</location>
    </subcellularLocation>
</comment>
<dbReference type="GO" id="GO:0046982">
    <property type="term" value="F:protein heterodimerization activity"/>
    <property type="evidence" value="ECO:0007669"/>
    <property type="project" value="InterPro"/>
</dbReference>
<keyword evidence="2" id="KW-0539">Nucleus</keyword>
<keyword evidence="6" id="KW-1185">Reference proteome</keyword>
<dbReference type="CDD" id="cd22929">
    <property type="entry name" value="HFD_POLE4-like"/>
    <property type="match status" value="1"/>
</dbReference>
<dbReference type="GO" id="GO:0006261">
    <property type="term" value="P:DNA-templated DNA replication"/>
    <property type="evidence" value="ECO:0007669"/>
    <property type="project" value="TreeGrafter"/>
</dbReference>
<dbReference type="InterPro" id="IPR003958">
    <property type="entry name" value="CBFA_NFYB_domain"/>
</dbReference>
<dbReference type="EMBL" id="CANHGI010000002">
    <property type="protein sequence ID" value="CAI5441305.1"/>
    <property type="molecule type" value="Genomic_DNA"/>
</dbReference>
<feature type="compositionally biased region" description="Acidic residues" evidence="3">
    <location>
        <begin position="140"/>
        <end position="180"/>
    </location>
</feature>
<dbReference type="Gene3D" id="1.10.20.10">
    <property type="entry name" value="Histone, subunit A"/>
    <property type="match status" value="1"/>
</dbReference>
<feature type="region of interest" description="Disordered" evidence="3">
    <location>
        <begin position="116"/>
        <end position="193"/>
    </location>
</feature>